<evidence type="ECO:0000313" key="1">
    <source>
        <dbReference type="EMBL" id="QKU34665.1"/>
    </source>
</evidence>
<dbReference type="RefSeq" id="YP_010781308.1">
    <property type="nucleotide sequence ID" value="NC_075039.1"/>
</dbReference>
<reference evidence="1" key="2">
    <citation type="journal article" date="2018" name="Nat. Commun.">
        <title>Tailed giant Tupanvirus possesses the most complete translational apparatus of the known virosphere.</title>
        <authorList>
            <person name="Abrahao J."/>
            <person name="Silva L."/>
            <person name="Silva L.S."/>
            <person name="Khalil J.Y.B."/>
            <person name="Rodrigues R."/>
            <person name="Arantes T."/>
            <person name="Assis F."/>
            <person name="Boratto P."/>
            <person name="Andrade M."/>
            <person name="Kroon E.G."/>
            <person name="Ribeiro B."/>
            <person name="Bergier I."/>
            <person name="Seligmann H."/>
            <person name="Ghigo E."/>
            <person name="Colson P."/>
            <person name="Levasseur A."/>
            <person name="Kroemer G."/>
            <person name="Raoult D."/>
            <person name="La Scola B."/>
        </authorList>
    </citation>
    <scope>NUCLEOTIDE SEQUENCE [LARGE SCALE GENOMIC DNA]</scope>
    <source>
        <strain evidence="1">Soda lake</strain>
    </source>
</reference>
<accession>A0A6N1NI58</accession>
<dbReference type="EMBL" id="KY523104">
    <property type="protein sequence ID" value="QKU34665.1"/>
    <property type="molecule type" value="Genomic_DNA"/>
</dbReference>
<reference evidence="1" key="1">
    <citation type="submission" date="2017-01" db="EMBL/GenBank/DDBJ databases">
        <authorList>
            <person name="Assis F.L."/>
            <person name="Abrahao J.S."/>
            <person name="Silva L."/>
            <person name="Khalil J.B."/>
            <person name="Rodrigues R."/>
            <person name="Silva L.S."/>
            <person name="Arantes T."/>
            <person name="Boratto P."/>
            <person name="Andrade M."/>
            <person name="Kroon E.G."/>
            <person name="Ribeiro B."/>
            <person name="Bergier I."/>
            <person name="Seligmann H."/>
            <person name="Ghigo E."/>
            <person name="Colson P."/>
            <person name="Levasseur A."/>
            <person name="Raoult D."/>
            <person name="Scola B.L."/>
        </authorList>
    </citation>
    <scope>NUCLEOTIDE SEQUENCE</scope>
    <source>
        <strain evidence="1">Soda lake</strain>
    </source>
</reference>
<dbReference type="GeneID" id="80518072"/>
<organism evidence="1">
    <name type="scientific">Tupanvirus soda lake</name>
    <dbReference type="NCBI Taxonomy" id="2126985"/>
    <lineage>
        <taxon>Viruses</taxon>
        <taxon>Varidnaviria</taxon>
        <taxon>Bamfordvirae</taxon>
        <taxon>Nucleocytoviricota</taxon>
        <taxon>Megaviricetes</taxon>
        <taxon>Imitervirales</taxon>
        <taxon>Mimiviridae</taxon>
        <taxon>Megamimivirinae</taxon>
        <taxon>Tupanvirus</taxon>
        <taxon>Tupanvirus salinum</taxon>
    </lineage>
</organism>
<proteinExistence type="predicted"/>
<protein>
    <submittedName>
        <fullName evidence="1">Uncharacterized protein</fullName>
    </submittedName>
</protein>
<sequence>MIRVGRCKYIGGQRIDPTYPGFTSIVVLMNGHSEWSSLGPYTLKDDQGRIMENVWQFSKCYKKVPQTTQFYSRWNKKIIWFHPEEVHYANGELLPAYWTWRHKGMNNAYYVRYPVGFGNMHTCLFAIKEGEPDKRLNYIEGRKQIYVPVYCELVKKEPKFAELKNRLANGENLLIIEVDGPHQESLDYYKETYDVSDNFIENNTMIANEENLTIMLNDDKYPFGHGYCLAMALQDLDNLTELF</sequence>
<name>A0A6N1NI58_9VIRU</name>
<dbReference type="KEGG" id="vg:80518072"/>